<dbReference type="AlphaFoldDB" id="A0AAD7HGR9"/>
<keyword evidence="3" id="KW-1185">Reference proteome</keyword>
<dbReference type="InterPro" id="IPR046521">
    <property type="entry name" value="DUF6698"/>
</dbReference>
<sequence length="146" mass="16642">MRRLLPELHPGRTTIPLPRPLRLLKSIVVGTHEITERDYPSFFYEEGSYDVNDLEKGLLRSNALPRILRHVLVGPKSAINGLRDSIPSGCDARPHGVFKISPEMLGYAGVQDWRRPDGQYNYDKLFKNIVNLFSDAEDPWVVETLT</sequence>
<accession>A0AAD7HGR9</accession>
<dbReference type="EMBL" id="JARKIB010000263">
    <property type="protein sequence ID" value="KAJ7718663.1"/>
    <property type="molecule type" value="Genomic_DNA"/>
</dbReference>
<gene>
    <name evidence="2" type="ORF">B0H16DRAFT_1738836</name>
    <name evidence="1" type="ORF">B0H16DRAFT_1739972</name>
</gene>
<organism evidence="2 3">
    <name type="scientific">Mycena metata</name>
    <dbReference type="NCBI Taxonomy" id="1033252"/>
    <lineage>
        <taxon>Eukaryota</taxon>
        <taxon>Fungi</taxon>
        <taxon>Dikarya</taxon>
        <taxon>Basidiomycota</taxon>
        <taxon>Agaricomycotina</taxon>
        <taxon>Agaricomycetes</taxon>
        <taxon>Agaricomycetidae</taxon>
        <taxon>Agaricales</taxon>
        <taxon>Marasmiineae</taxon>
        <taxon>Mycenaceae</taxon>
        <taxon>Mycena</taxon>
    </lineage>
</organism>
<proteinExistence type="predicted"/>
<comment type="caution">
    <text evidence="2">The sequence shown here is derived from an EMBL/GenBank/DDBJ whole genome shotgun (WGS) entry which is preliminary data.</text>
</comment>
<reference evidence="2" key="1">
    <citation type="submission" date="2023-03" db="EMBL/GenBank/DDBJ databases">
        <title>Massive genome expansion in bonnet fungi (Mycena s.s.) driven by repeated elements and novel gene families across ecological guilds.</title>
        <authorList>
            <consortium name="Lawrence Berkeley National Laboratory"/>
            <person name="Harder C.B."/>
            <person name="Miyauchi S."/>
            <person name="Viragh M."/>
            <person name="Kuo A."/>
            <person name="Thoen E."/>
            <person name="Andreopoulos B."/>
            <person name="Lu D."/>
            <person name="Skrede I."/>
            <person name="Drula E."/>
            <person name="Henrissat B."/>
            <person name="Morin E."/>
            <person name="Kohler A."/>
            <person name="Barry K."/>
            <person name="LaButti K."/>
            <person name="Morin E."/>
            <person name="Salamov A."/>
            <person name="Lipzen A."/>
            <person name="Mereny Z."/>
            <person name="Hegedus B."/>
            <person name="Baldrian P."/>
            <person name="Stursova M."/>
            <person name="Weitz H."/>
            <person name="Taylor A."/>
            <person name="Grigoriev I.V."/>
            <person name="Nagy L.G."/>
            <person name="Martin F."/>
            <person name="Kauserud H."/>
        </authorList>
    </citation>
    <scope>NUCLEOTIDE SEQUENCE</scope>
    <source>
        <strain evidence="2">CBHHK182m</strain>
    </source>
</reference>
<dbReference type="Proteomes" id="UP001215598">
    <property type="component" value="Unassembled WGS sequence"/>
</dbReference>
<evidence type="ECO:0000313" key="1">
    <source>
        <dbReference type="EMBL" id="KAJ7718663.1"/>
    </source>
</evidence>
<protein>
    <submittedName>
        <fullName evidence="2">Uncharacterized protein</fullName>
    </submittedName>
</protein>
<name>A0AAD7HGR9_9AGAR</name>
<evidence type="ECO:0000313" key="2">
    <source>
        <dbReference type="EMBL" id="KAJ7720415.1"/>
    </source>
</evidence>
<dbReference type="EMBL" id="JARKIB010000240">
    <property type="protein sequence ID" value="KAJ7720415.1"/>
    <property type="molecule type" value="Genomic_DNA"/>
</dbReference>
<dbReference type="Pfam" id="PF20414">
    <property type="entry name" value="DUF6698"/>
    <property type="match status" value="1"/>
</dbReference>
<evidence type="ECO:0000313" key="3">
    <source>
        <dbReference type="Proteomes" id="UP001215598"/>
    </source>
</evidence>